<dbReference type="Pfam" id="PF00361">
    <property type="entry name" value="Proton_antipo_M"/>
    <property type="match status" value="1"/>
</dbReference>
<geneLocation type="mitochondrion" evidence="19"/>
<dbReference type="InterPro" id="IPR003918">
    <property type="entry name" value="NADH_UbQ_OxRdtase"/>
</dbReference>
<feature type="domain" description="NADH:quinone oxidoreductase/Mrp antiporter transmembrane" evidence="18">
    <location>
        <begin position="100"/>
        <end position="379"/>
    </location>
</feature>
<evidence type="ECO:0000256" key="3">
    <source>
        <dbReference type="ARBA" id="ARBA00009025"/>
    </source>
</evidence>
<feature type="transmembrane region" description="Helical" evidence="17">
    <location>
        <begin position="53"/>
        <end position="72"/>
    </location>
</feature>
<dbReference type="GO" id="GO:0031966">
    <property type="term" value="C:mitochondrial membrane"/>
    <property type="evidence" value="ECO:0007669"/>
    <property type="project" value="UniProtKB-SubCell"/>
</dbReference>
<dbReference type="PANTHER" id="PTHR43507:SF20">
    <property type="entry name" value="NADH-UBIQUINONE OXIDOREDUCTASE CHAIN 4"/>
    <property type="match status" value="1"/>
</dbReference>
<evidence type="ECO:0000256" key="10">
    <source>
        <dbReference type="ARBA" id="ARBA00022982"/>
    </source>
</evidence>
<evidence type="ECO:0000256" key="1">
    <source>
        <dbReference type="ARBA" id="ARBA00003257"/>
    </source>
</evidence>
<evidence type="ECO:0000256" key="6">
    <source>
        <dbReference type="ARBA" id="ARBA00022448"/>
    </source>
</evidence>
<comment type="subcellular location">
    <subcellularLocation>
        <location evidence="2 17">Mitochondrion membrane</location>
        <topology evidence="2 17">Multi-pass membrane protein</topology>
    </subcellularLocation>
</comment>
<evidence type="ECO:0000256" key="7">
    <source>
        <dbReference type="ARBA" id="ARBA00022660"/>
    </source>
</evidence>
<evidence type="ECO:0000256" key="13">
    <source>
        <dbReference type="ARBA" id="ARBA00023075"/>
    </source>
</evidence>
<feature type="transmembrane region" description="Helical" evidence="17">
    <location>
        <begin position="326"/>
        <end position="347"/>
    </location>
</feature>
<evidence type="ECO:0000313" key="19">
    <source>
        <dbReference type="EMBL" id="APL97203.1"/>
    </source>
</evidence>
<dbReference type="SMR" id="A0A1L5BW69"/>
<dbReference type="GeneID" id="30859585"/>
<dbReference type="GO" id="GO:0048039">
    <property type="term" value="F:ubiquinone binding"/>
    <property type="evidence" value="ECO:0007669"/>
    <property type="project" value="TreeGrafter"/>
</dbReference>
<evidence type="ECO:0000256" key="5">
    <source>
        <dbReference type="ARBA" id="ARBA00021006"/>
    </source>
</evidence>
<dbReference type="EC" id="7.1.1.2" evidence="4 17"/>
<comment type="function">
    <text evidence="1">Core subunit of the mitochondrial membrane respiratory chain NADH dehydrogenase (Complex I) that is believed to belong to the minimal assembly required for catalysis. Complex I functions in the transfer of electrons from NADH to the respiratory chain. The immediate electron acceptor for the enzyme is believed to be ubiquinone.</text>
</comment>
<dbReference type="InterPro" id="IPR001750">
    <property type="entry name" value="ND/Mrp_TM"/>
</dbReference>
<feature type="transmembrane region" description="Helical" evidence="17">
    <location>
        <begin position="79"/>
        <end position="97"/>
    </location>
</feature>
<keyword evidence="15 17" id="KW-0472">Membrane</keyword>
<gene>
    <name evidence="19" type="primary">ND4</name>
</gene>
<feature type="transmembrane region" description="Helical" evidence="17">
    <location>
        <begin position="208"/>
        <end position="228"/>
    </location>
</feature>
<sequence length="434" mass="47425">MLSLVMSVFSMAGLFSFWGEILLLTSLMSGLALMSSSDTMIWKSGLMGELDSMSWVLCLLSFWIVFLAVLGSKPSTMRGLFLVSCVLVLGFFLLSFYVSDFIFFYVGFEACLVPFFFLILGWGYQPERSQAGIYMVFYTLFGSLPLFAMLLIFCSCSSGYMHLTSGCFVMDSYFFIFLTGAFLVKFPIYSMHLWLLKAHVEAPLAGSMILAGVMLKLGGYGLIRVLAICQGSPLVLSEFIISLSLWGGVILSISCLRQSDMKLLIAGSSVVHMSLCVAGLLSLSEWGVKGCVVIMFGHGLCSSGLFYLANLVYLRSHSRSLMVSKGLLNLMPSMGLWWFMMMAANMAAPPSLNLLGEIMLISALMSVSVYLSVALGLVSFFSGAYSLYLFSLSQQGSYLGTGTGFHSGSMIEHLVSAAHWVPLNGLILFLSCLI</sequence>
<comment type="similarity">
    <text evidence="3 17">Belongs to the complex I subunit 4 family.</text>
</comment>
<dbReference type="PRINTS" id="PR01437">
    <property type="entry name" value="NUOXDRDTASE4"/>
</dbReference>
<dbReference type="AlphaFoldDB" id="A0A1L5BW69"/>
<dbReference type="GO" id="GO:0042773">
    <property type="term" value="P:ATP synthesis coupled electron transport"/>
    <property type="evidence" value="ECO:0007669"/>
    <property type="project" value="InterPro"/>
</dbReference>
<evidence type="ECO:0000256" key="16">
    <source>
        <dbReference type="ARBA" id="ARBA00049551"/>
    </source>
</evidence>
<proteinExistence type="inferred from homology"/>
<keyword evidence="12 17" id="KW-0520">NAD</keyword>
<dbReference type="PANTHER" id="PTHR43507">
    <property type="entry name" value="NADH-UBIQUINONE OXIDOREDUCTASE CHAIN 4"/>
    <property type="match status" value="1"/>
</dbReference>
<feature type="transmembrane region" description="Helical" evidence="17">
    <location>
        <begin position="12"/>
        <end position="33"/>
    </location>
</feature>
<dbReference type="GO" id="GO:0015990">
    <property type="term" value="P:electron transport coupled proton transport"/>
    <property type="evidence" value="ECO:0007669"/>
    <property type="project" value="TreeGrafter"/>
</dbReference>
<evidence type="ECO:0000256" key="15">
    <source>
        <dbReference type="ARBA" id="ARBA00023136"/>
    </source>
</evidence>
<protein>
    <recommendedName>
        <fullName evidence="5 17">NADH-ubiquinone oxidoreductase chain 4</fullName>
        <ecNumber evidence="4 17">7.1.1.2</ecNumber>
    </recommendedName>
</protein>
<evidence type="ECO:0000256" key="12">
    <source>
        <dbReference type="ARBA" id="ARBA00023027"/>
    </source>
</evidence>
<feature type="transmembrane region" description="Helical" evidence="17">
    <location>
        <begin position="103"/>
        <end position="124"/>
    </location>
</feature>
<keyword evidence="13 17" id="KW-0830">Ubiquinone</keyword>
<keyword evidence="6 17" id="KW-0813">Transport</keyword>
<evidence type="ECO:0000256" key="17">
    <source>
        <dbReference type="RuleBase" id="RU003297"/>
    </source>
</evidence>
<comment type="catalytic activity">
    <reaction evidence="16 17">
        <text>a ubiquinone + NADH + 5 H(+)(in) = a ubiquinol + NAD(+) + 4 H(+)(out)</text>
        <dbReference type="Rhea" id="RHEA:29091"/>
        <dbReference type="Rhea" id="RHEA-COMP:9565"/>
        <dbReference type="Rhea" id="RHEA-COMP:9566"/>
        <dbReference type="ChEBI" id="CHEBI:15378"/>
        <dbReference type="ChEBI" id="CHEBI:16389"/>
        <dbReference type="ChEBI" id="CHEBI:17976"/>
        <dbReference type="ChEBI" id="CHEBI:57540"/>
        <dbReference type="ChEBI" id="CHEBI:57945"/>
        <dbReference type="EC" id="7.1.1.2"/>
    </reaction>
</comment>
<keyword evidence="9" id="KW-1278">Translocase</keyword>
<evidence type="ECO:0000256" key="11">
    <source>
        <dbReference type="ARBA" id="ARBA00022989"/>
    </source>
</evidence>
<comment type="function">
    <text evidence="17">Core subunit of the mitochondrial membrane respiratory chain NADH dehydrogenase (Complex I) which catalyzes electron transfer from NADH through the respiratory chain, using ubiquinone as an electron acceptor. Essential for the catalytic activity and assembly of complex I.</text>
</comment>
<dbReference type="RefSeq" id="YP_009339313.1">
    <property type="nucleotide sequence ID" value="NC_033362.1"/>
</dbReference>
<evidence type="ECO:0000256" key="8">
    <source>
        <dbReference type="ARBA" id="ARBA00022692"/>
    </source>
</evidence>
<dbReference type="EMBL" id="KX341968">
    <property type="protein sequence ID" value="APL97203.1"/>
    <property type="molecule type" value="Genomic_DNA"/>
</dbReference>
<evidence type="ECO:0000256" key="14">
    <source>
        <dbReference type="ARBA" id="ARBA00023128"/>
    </source>
</evidence>
<evidence type="ECO:0000256" key="4">
    <source>
        <dbReference type="ARBA" id="ARBA00012944"/>
    </source>
</evidence>
<evidence type="ECO:0000256" key="2">
    <source>
        <dbReference type="ARBA" id="ARBA00004225"/>
    </source>
</evidence>
<accession>A0A1L5BW69</accession>
<keyword evidence="7 17" id="KW-0679">Respiratory chain</keyword>
<dbReference type="GO" id="GO:0008137">
    <property type="term" value="F:NADH dehydrogenase (ubiquinone) activity"/>
    <property type="evidence" value="ECO:0007669"/>
    <property type="project" value="UniProtKB-UniRule"/>
</dbReference>
<feature type="transmembrane region" description="Helical" evidence="17">
    <location>
        <begin position="367"/>
        <end position="390"/>
    </location>
</feature>
<organism evidence="19">
    <name type="scientific">Pallaseopsis kessleri</name>
    <dbReference type="NCBI Taxonomy" id="686709"/>
    <lineage>
        <taxon>Eukaryota</taxon>
        <taxon>Metazoa</taxon>
        <taxon>Ecdysozoa</taxon>
        <taxon>Arthropoda</taxon>
        <taxon>Crustacea</taxon>
        <taxon>Multicrustacea</taxon>
        <taxon>Malacostraca</taxon>
        <taxon>Eumalacostraca</taxon>
        <taxon>Peracarida</taxon>
        <taxon>Amphipoda</taxon>
        <taxon>Senticaudata</taxon>
        <taxon>Gammarida</taxon>
        <taxon>Gammaridira</taxon>
        <taxon>Gammaroidea</taxon>
        <taxon>Pallaseidae</taxon>
        <taxon>Pallaseopsis</taxon>
    </lineage>
</organism>
<name>A0A1L5BW69_9CRUS</name>
<feature type="transmembrane region" description="Helical" evidence="17">
    <location>
        <begin position="136"/>
        <end position="161"/>
    </location>
</feature>
<keyword evidence="8 17" id="KW-0812">Transmembrane</keyword>
<feature type="transmembrane region" description="Helical" evidence="17">
    <location>
        <begin position="293"/>
        <end position="314"/>
    </location>
</feature>
<evidence type="ECO:0000256" key="9">
    <source>
        <dbReference type="ARBA" id="ARBA00022967"/>
    </source>
</evidence>
<feature type="transmembrane region" description="Helical" evidence="17">
    <location>
        <begin position="234"/>
        <end position="256"/>
    </location>
</feature>
<feature type="transmembrane region" description="Helical" evidence="17">
    <location>
        <begin position="173"/>
        <end position="196"/>
    </location>
</feature>
<dbReference type="CTD" id="4538"/>
<reference evidence="19" key="1">
    <citation type="journal article" date="2016" name="BMC Genomics">
        <title>Evolution of mitochondrial genomes in Baikalian amphipods.</title>
        <authorList>
            <person name="Romanova E.V."/>
            <person name="Aleoshin V.V."/>
            <person name="Kamaltynov R.M."/>
            <person name="Mikhailov K.V."/>
            <person name="Logacheva M.D."/>
            <person name="Sirotinina E.A."/>
            <person name="Gornov A.Y."/>
            <person name="Anikin A.S."/>
            <person name="Sherbakov D.Y."/>
        </authorList>
    </citation>
    <scope>NUCLEOTIDE SEQUENCE</scope>
</reference>
<keyword evidence="11 17" id="KW-1133">Transmembrane helix</keyword>
<keyword evidence="10 17" id="KW-0249">Electron transport</keyword>
<dbReference type="GO" id="GO:0003954">
    <property type="term" value="F:NADH dehydrogenase activity"/>
    <property type="evidence" value="ECO:0007669"/>
    <property type="project" value="TreeGrafter"/>
</dbReference>
<evidence type="ECO:0000259" key="18">
    <source>
        <dbReference type="Pfam" id="PF00361"/>
    </source>
</evidence>
<keyword evidence="14 17" id="KW-0496">Mitochondrion</keyword>
<feature type="transmembrane region" description="Helical" evidence="17">
    <location>
        <begin position="263"/>
        <end position="281"/>
    </location>
</feature>